<dbReference type="PANTHER" id="PTHR30474">
    <property type="entry name" value="CELL CYCLE PROTEIN"/>
    <property type="match status" value="1"/>
</dbReference>
<accession>A0AAU8DQM2</accession>
<dbReference type="GO" id="GO:0005886">
    <property type="term" value="C:plasma membrane"/>
    <property type="evidence" value="ECO:0007669"/>
    <property type="project" value="TreeGrafter"/>
</dbReference>
<comment type="subcellular location">
    <subcellularLocation>
        <location evidence="1">Membrane</location>
        <topology evidence="1">Multi-pass membrane protein</topology>
    </subcellularLocation>
</comment>
<feature type="transmembrane region" description="Helical" evidence="6">
    <location>
        <begin position="195"/>
        <end position="218"/>
    </location>
</feature>
<name>A0AAU8DQM2_9ACTN</name>
<feature type="transmembrane region" description="Helical" evidence="6">
    <location>
        <begin position="426"/>
        <end position="444"/>
    </location>
</feature>
<dbReference type="EMBL" id="CP159218">
    <property type="protein sequence ID" value="XCG64088.1"/>
    <property type="molecule type" value="Genomic_DNA"/>
</dbReference>
<dbReference type="GO" id="GO:0015648">
    <property type="term" value="F:lipid-linked peptidoglycan transporter activity"/>
    <property type="evidence" value="ECO:0007669"/>
    <property type="project" value="TreeGrafter"/>
</dbReference>
<evidence type="ECO:0000256" key="6">
    <source>
        <dbReference type="SAM" id="Phobius"/>
    </source>
</evidence>
<protein>
    <submittedName>
        <fullName evidence="7">FtsW/RodA/SpoVE family cell cycle protein</fullName>
    </submittedName>
</protein>
<dbReference type="RefSeq" id="WP_353649702.1">
    <property type="nucleotide sequence ID" value="NZ_CP159218.1"/>
</dbReference>
<dbReference type="PANTHER" id="PTHR30474:SF3">
    <property type="entry name" value="PEPTIDOGLYCAN GLYCOSYLTRANSFERASE RODA"/>
    <property type="match status" value="1"/>
</dbReference>
<dbReference type="AlphaFoldDB" id="A0AAU8DQM2"/>
<feature type="transmembrane region" description="Helical" evidence="6">
    <location>
        <begin position="351"/>
        <end position="372"/>
    </location>
</feature>
<keyword evidence="3" id="KW-0133">Cell shape</keyword>
<dbReference type="GO" id="GO:0008360">
    <property type="term" value="P:regulation of cell shape"/>
    <property type="evidence" value="ECO:0007669"/>
    <property type="project" value="UniProtKB-KW"/>
</dbReference>
<feature type="transmembrane region" description="Helical" evidence="6">
    <location>
        <begin position="119"/>
        <end position="140"/>
    </location>
</feature>
<proteinExistence type="predicted"/>
<feature type="transmembrane region" description="Helical" evidence="6">
    <location>
        <begin position="253"/>
        <end position="269"/>
    </location>
</feature>
<evidence type="ECO:0000313" key="7">
    <source>
        <dbReference type="EMBL" id="XCG64088.1"/>
    </source>
</evidence>
<keyword evidence="2 6" id="KW-0812">Transmembrane</keyword>
<evidence type="ECO:0000256" key="4">
    <source>
        <dbReference type="ARBA" id="ARBA00022989"/>
    </source>
</evidence>
<feature type="transmembrane region" description="Helical" evidence="6">
    <location>
        <begin position="276"/>
        <end position="295"/>
    </location>
</feature>
<organism evidence="7">
    <name type="scientific">Nakamurella sp. A5-74</name>
    <dbReference type="NCBI Taxonomy" id="3158264"/>
    <lineage>
        <taxon>Bacteria</taxon>
        <taxon>Bacillati</taxon>
        <taxon>Actinomycetota</taxon>
        <taxon>Actinomycetes</taxon>
        <taxon>Nakamurellales</taxon>
        <taxon>Nakamurellaceae</taxon>
        <taxon>Nakamurella</taxon>
    </lineage>
</organism>
<feature type="transmembrane region" description="Helical" evidence="6">
    <location>
        <begin position="52"/>
        <end position="70"/>
    </location>
</feature>
<dbReference type="InterPro" id="IPR001182">
    <property type="entry name" value="FtsW/RodA"/>
</dbReference>
<feature type="transmembrane region" description="Helical" evidence="6">
    <location>
        <begin position="152"/>
        <end position="175"/>
    </location>
</feature>
<reference evidence="7" key="1">
    <citation type="submission" date="2024-05" db="EMBL/GenBank/DDBJ databases">
        <authorList>
            <person name="Cai S.Y."/>
            <person name="Jin L.M."/>
            <person name="Li H.R."/>
        </authorList>
    </citation>
    <scope>NUCLEOTIDE SEQUENCE</scope>
    <source>
        <strain evidence="7">A5-74</strain>
    </source>
</reference>
<evidence type="ECO:0000256" key="5">
    <source>
        <dbReference type="ARBA" id="ARBA00023136"/>
    </source>
</evidence>
<keyword evidence="4 6" id="KW-1133">Transmembrane helix</keyword>
<feature type="transmembrane region" description="Helical" evidence="6">
    <location>
        <begin position="79"/>
        <end position="99"/>
    </location>
</feature>
<dbReference type="GO" id="GO:0051301">
    <property type="term" value="P:cell division"/>
    <property type="evidence" value="ECO:0007669"/>
    <property type="project" value="InterPro"/>
</dbReference>
<sequence>MSSAPMTPPRGTRLARTGRAAELGLLVFAAVIVTSAMVIVELNQNRSLTWDLAWYGGGYLLSLVITHLAVRRFAPYADPVLMPVAALLNGIGLVMIHRLDLGAVVKALADDNDAPSAQAPLQLVWTGIALLLFIIVLALVRDHTVLQQYAYTIALVGLVFMALPAVLPSAVAPTINGAKIWLRIPGVLSIQPAEFAKVALIIFSAAFLTSKIGVLRTAGKKFLGLQLPRIRDLGPVIVALAVTLAILVRGSDLGTSLLLFGTLLVMIYLASSRASWLIIGLLAFAGGATLMYQLFSHVRVRVDIWLHPFADPSGSSYQLVQSLFGLGTGGIFGTGLGGGRPNTVPFASSDFIIAALGEELGLVGLTVIIVLYMILTGRGLRTAMAVKDTFGSLFAGGLAFSLALQVFIIVGGVTRLIPLTGLTTPFLSYGGSSLLANYIILALLMRISDSSRRPAEPVRPKPAPLIEARTEMVPVAKDGAS</sequence>
<gene>
    <name evidence="7" type="ORF">ABLG96_01710</name>
</gene>
<dbReference type="Pfam" id="PF01098">
    <property type="entry name" value="FTSW_RODA_SPOVE"/>
    <property type="match status" value="1"/>
</dbReference>
<evidence type="ECO:0000256" key="1">
    <source>
        <dbReference type="ARBA" id="ARBA00004141"/>
    </source>
</evidence>
<keyword evidence="5 6" id="KW-0472">Membrane</keyword>
<feature type="transmembrane region" description="Helical" evidence="6">
    <location>
        <begin position="393"/>
        <end position="414"/>
    </location>
</feature>
<feature type="transmembrane region" description="Helical" evidence="6">
    <location>
        <begin position="20"/>
        <end position="40"/>
    </location>
</feature>
<evidence type="ECO:0000256" key="2">
    <source>
        <dbReference type="ARBA" id="ARBA00022692"/>
    </source>
</evidence>
<dbReference type="GO" id="GO:0032153">
    <property type="term" value="C:cell division site"/>
    <property type="evidence" value="ECO:0007669"/>
    <property type="project" value="TreeGrafter"/>
</dbReference>
<evidence type="ECO:0000256" key="3">
    <source>
        <dbReference type="ARBA" id="ARBA00022960"/>
    </source>
</evidence>